<keyword evidence="14" id="KW-1185">Reference proteome</keyword>
<dbReference type="Pfam" id="PF13246">
    <property type="entry name" value="Cation_ATPase"/>
    <property type="match status" value="1"/>
</dbReference>
<feature type="transmembrane region" description="Helical" evidence="11">
    <location>
        <begin position="252"/>
        <end position="274"/>
    </location>
</feature>
<keyword evidence="5" id="KW-0067">ATP-binding</keyword>
<evidence type="ECO:0000256" key="8">
    <source>
        <dbReference type="ARBA" id="ARBA00022989"/>
    </source>
</evidence>
<dbReference type="Gene3D" id="3.40.1110.10">
    <property type="entry name" value="Calcium-transporting ATPase, cytoplasmic domain N"/>
    <property type="match status" value="1"/>
</dbReference>
<comment type="caution">
    <text evidence="13">The sequence shown here is derived from an EMBL/GenBank/DDBJ whole genome shotgun (WGS) entry which is preliminary data.</text>
</comment>
<dbReference type="GO" id="GO:0005886">
    <property type="term" value="C:plasma membrane"/>
    <property type="evidence" value="ECO:0007669"/>
    <property type="project" value="TreeGrafter"/>
</dbReference>
<dbReference type="PANTHER" id="PTHR43294">
    <property type="entry name" value="SODIUM/POTASSIUM-TRANSPORTING ATPASE SUBUNIT ALPHA"/>
    <property type="match status" value="1"/>
</dbReference>
<dbReference type="GO" id="GO:0006883">
    <property type="term" value="P:intracellular sodium ion homeostasis"/>
    <property type="evidence" value="ECO:0007669"/>
    <property type="project" value="TreeGrafter"/>
</dbReference>
<feature type="transmembrane region" description="Helical" evidence="11">
    <location>
        <begin position="89"/>
        <end position="107"/>
    </location>
</feature>
<evidence type="ECO:0000256" key="4">
    <source>
        <dbReference type="ARBA" id="ARBA00022741"/>
    </source>
</evidence>
<keyword evidence="4" id="KW-0547">Nucleotide-binding</keyword>
<dbReference type="STRING" id="1705562.AMS69_13655"/>
<evidence type="ECO:0000256" key="5">
    <source>
        <dbReference type="ARBA" id="ARBA00022840"/>
    </source>
</evidence>
<dbReference type="AlphaFoldDB" id="A0A0M9AI08"/>
<reference evidence="13 14" key="1">
    <citation type="submission" date="2015-08" db="EMBL/GenBank/DDBJ databases">
        <title>Genomes of Isolates from Cabo Rojo, PR.</title>
        <authorList>
            <person name="Sanchez-Nieves R.L."/>
            <person name="Montalvo-Rodriguez R."/>
        </authorList>
    </citation>
    <scope>NUCLEOTIDE SEQUENCE [LARGE SCALE GENOMIC DNA]</scope>
    <source>
        <strain evidence="13 14">SL3</strain>
    </source>
</reference>
<protein>
    <submittedName>
        <fullName evidence="13">ATPase</fullName>
    </submittedName>
</protein>
<keyword evidence="3 11" id="KW-0812">Transmembrane</keyword>
<feature type="transmembrane region" description="Helical" evidence="11">
    <location>
        <begin position="694"/>
        <end position="719"/>
    </location>
</feature>
<keyword evidence="9 11" id="KW-0472">Membrane</keyword>
<dbReference type="Pfam" id="PF00689">
    <property type="entry name" value="Cation_ATPase_C"/>
    <property type="match status" value="1"/>
</dbReference>
<dbReference type="Gene3D" id="2.70.150.10">
    <property type="entry name" value="Calcium-transporting ATPase, cytoplasmic transduction domain A"/>
    <property type="match status" value="1"/>
</dbReference>
<dbReference type="InterPro" id="IPR001757">
    <property type="entry name" value="P_typ_ATPase"/>
</dbReference>
<dbReference type="InterPro" id="IPR023299">
    <property type="entry name" value="ATPase_P-typ_cyto_dom_N"/>
</dbReference>
<organism evidence="13 14">
    <name type="scientific">Haloarcula rubripromontorii</name>
    <dbReference type="NCBI Taxonomy" id="1705562"/>
    <lineage>
        <taxon>Archaea</taxon>
        <taxon>Methanobacteriati</taxon>
        <taxon>Methanobacteriota</taxon>
        <taxon>Stenosarchaea group</taxon>
        <taxon>Halobacteria</taxon>
        <taxon>Halobacteriales</taxon>
        <taxon>Haloarculaceae</taxon>
        <taxon>Haloarcula</taxon>
    </lineage>
</organism>
<comment type="subcellular location">
    <subcellularLocation>
        <location evidence="1">Endomembrane system</location>
        <topology evidence="1">Multi-pass membrane protein</topology>
    </subcellularLocation>
</comment>
<sequence>MAVSASTDTESWYSRGLSQIYDSLDADSDGLSTEEAESRRSEHGPNRLPKAKPVTVWQIFLRQFKNPLIYILAIAAIVSFAIGEETDAGFIALVLLINALVGGIQEWRAERSSQALQQLVRTRATVIRDGETRDIDGEDVVPGDVVLLESGYRVPADIRLVSTHGLEIDESALTGESAPVLKDEEWAGDDRASLGDRRNMAYAGTVVNRGRGRGIVVETGADTVVGRLAEDVTAVEGGQPPLVTRMERFTRIVGLVVLVAAALTALLGIFVQQYDAVEMFLFAVALAVSAIPEGLPVGITVALGVASRRMAKVGVIVRRLVAVEGLGSCTMIASDKTGTLTANELTVKQVQLPDGSTFEVTGEGYAPEGNILQDGHPPKPDLADELSRLARASVLCNEGHLSRRNDEWTWRGDPTDIALLALGRKLGWSRQSALDAHPQIDEIPFEPEQRYAATFHRTDDETRVFVKGAPERVLEMCADASEGEFSQPALQQQANEMAHNGYRVLVVAEGTVETDGDLGQPPSEPTDLTFLGFLGLIDPLRTGVEEAIASAQQAGITVTMITGDHPETALAIARNLGLAESSDEVTTGAELMDASQEKLEEILEKTLVFARVSPDQKLKIVEAARGMGHYVAVTGDGVNDAPALRQANIGIAMGKMGTDVARDAAELVISDDNFATIVAGIEQGRVAFDNIRKVIFLLISTGAGEVALVLLSLAAGLPLPLVPVQILWLNLVTNGIQDVALAFEPKEGDVLNRPPRSPDERIFNQIMIERTLVAALVIGVIGFGTFVWLLDQGLSEAAVRNHLLLLVVLFQMVNIGNARSETTSLFQLSPFRSPILLTGTITAFLVHLGAMYFPPAQAVLGTAPVALEQWLVLGGIALTIAVAIELHKLSWKARYPPRSETEGQSPSKTHDKEV</sequence>
<dbReference type="SUPFAM" id="SSF81660">
    <property type="entry name" value="Metal cation-transporting ATPase, ATP-binding domain N"/>
    <property type="match status" value="1"/>
</dbReference>
<dbReference type="SUPFAM" id="SSF81653">
    <property type="entry name" value="Calcium ATPase, transduction domain A"/>
    <property type="match status" value="1"/>
</dbReference>
<dbReference type="GO" id="GO:0036376">
    <property type="term" value="P:sodium ion export across plasma membrane"/>
    <property type="evidence" value="ECO:0007669"/>
    <property type="project" value="TreeGrafter"/>
</dbReference>
<feature type="domain" description="Cation-transporting P-type ATPase N-terminal" evidence="12">
    <location>
        <begin position="11"/>
        <end position="84"/>
    </location>
</feature>
<dbReference type="InterPro" id="IPR044492">
    <property type="entry name" value="P_typ_ATPase_HD_dom"/>
</dbReference>
<keyword evidence="7" id="KW-1278">Translocase</keyword>
<dbReference type="FunFam" id="2.70.150.10:FF:000160">
    <property type="entry name" value="Sarcoplasmic/endoplasmic reticulum calcium ATPase 1"/>
    <property type="match status" value="1"/>
</dbReference>
<dbReference type="GO" id="GO:1990573">
    <property type="term" value="P:potassium ion import across plasma membrane"/>
    <property type="evidence" value="ECO:0007669"/>
    <property type="project" value="TreeGrafter"/>
</dbReference>
<feature type="region of interest" description="Disordered" evidence="10">
    <location>
        <begin position="28"/>
        <end position="47"/>
    </location>
</feature>
<dbReference type="InterPro" id="IPR059000">
    <property type="entry name" value="ATPase_P-type_domA"/>
</dbReference>
<feature type="transmembrane region" description="Helical" evidence="11">
    <location>
        <begin position="67"/>
        <end position="83"/>
    </location>
</feature>
<dbReference type="SUPFAM" id="SSF56784">
    <property type="entry name" value="HAD-like"/>
    <property type="match status" value="1"/>
</dbReference>
<dbReference type="OrthoDB" id="8588at2157"/>
<feature type="transmembrane region" description="Helical" evidence="11">
    <location>
        <begin position="831"/>
        <end position="853"/>
    </location>
</feature>
<keyword evidence="8 11" id="KW-1133">Transmembrane helix</keyword>
<evidence type="ECO:0000256" key="9">
    <source>
        <dbReference type="ARBA" id="ARBA00023136"/>
    </source>
</evidence>
<feature type="transmembrane region" description="Helical" evidence="11">
    <location>
        <begin position="280"/>
        <end position="306"/>
    </location>
</feature>
<dbReference type="Pfam" id="PF00122">
    <property type="entry name" value="E1-E2_ATPase"/>
    <property type="match status" value="1"/>
</dbReference>
<dbReference type="PROSITE" id="PS00154">
    <property type="entry name" value="ATPASE_E1_E2"/>
    <property type="match status" value="1"/>
</dbReference>
<dbReference type="PRINTS" id="PR00119">
    <property type="entry name" value="CATATPASE"/>
</dbReference>
<dbReference type="GO" id="GO:0030007">
    <property type="term" value="P:intracellular potassium ion homeostasis"/>
    <property type="evidence" value="ECO:0007669"/>
    <property type="project" value="TreeGrafter"/>
</dbReference>
<feature type="transmembrane region" description="Helical" evidence="11">
    <location>
        <begin position="771"/>
        <end position="790"/>
    </location>
</feature>
<dbReference type="PRINTS" id="PR00120">
    <property type="entry name" value="HATPASE"/>
</dbReference>
<dbReference type="GO" id="GO:0016887">
    <property type="term" value="F:ATP hydrolysis activity"/>
    <property type="evidence" value="ECO:0007669"/>
    <property type="project" value="InterPro"/>
</dbReference>
<evidence type="ECO:0000256" key="3">
    <source>
        <dbReference type="ARBA" id="ARBA00022692"/>
    </source>
</evidence>
<evidence type="ECO:0000313" key="13">
    <source>
        <dbReference type="EMBL" id="KOX92409.1"/>
    </source>
</evidence>
<dbReference type="GO" id="GO:0005524">
    <property type="term" value="F:ATP binding"/>
    <property type="evidence" value="ECO:0007669"/>
    <property type="project" value="UniProtKB-KW"/>
</dbReference>
<dbReference type="InterPro" id="IPR023298">
    <property type="entry name" value="ATPase_P-typ_TM_dom_sf"/>
</dbReference>
<dbReference type="RefSeq" id="WP_053968614.1">
    <property type="nucleotide sequence ID" value="NZ_LIUF01000004.1"/>
</dbReference>
<dbReference type="GO" id="GO:0012505">
    <property type="term" value="C:endomembrane system"/>
    <property type="evidence" value="ECO:0007669"/>
    <property type="project" value="UniProtKB-SubCell"/>
</dbReference>
<keyword evidence="2" id="KW-0597">Phosphoprotein</keyword>
<evidence type="ECO:0000256" key="2">
    <source>
        <dbReference type="ARBA" id="ARBA00022553"/>
    </source>
</evidence>
<dbReference type="InterPro" id="IPR023214">
    <property type="entry name" value="HAD_sf"/>
</dbReference>
<accession>A0A0M9AI08</accession>
<evidence type="ECO:0000256" key="1">
    <source>
        <dbReference type="ARBA" id="ARBA00004127"/>
    </source>
</evidence>
<dbReference type="PATRIC" id="fig|1705562.3.peg.3321"/>
<gene>
    <name evidence="13" type="ORF">AMS69_13655</name>
</gene>
<dbReference type="InterPro" id="IPR050510">
    <property type="entry name" value="Cation_transp_ATPase_P-type"/>
</dbReference>
<evidence type="ECO:0000313" key="14">
    <source>
        <dbReference type="Proteomes" id="UP000037729"/>
    </source>
</evidence>
<feature type="transmembrane region" description="Helical" evidence="11">
    <location>
        <begin position="865"/>
        <end position="884"/>
    </location>
</feature>
<dbReference type="NCBIfam" id="TIGR01494">
    <property type="entry name" value="ATPase_P-type"/>
    <property type="match status" value="4"/>
</dbReference>
<dbReference type="EMBL" id="LIUF01000004">
    <property type="protein sequence ID" value="KOX92409.1"/>
    <property type="molecule type" value="Genomic_DNA"/>
</dbReference>
<evidence type="ECO:0000256" key="10">
    <source>
        <dbReference type="SAM" id="MobiDB-lite"/>
    </source>
</evidence>
<dbReference type="SMART" id="SM00831">
    <property type="entry name" value="Cation_ATPase_N"/>
    <property type="match status" value="1"/>
</dbReference>
<dbReference type="GO" id="GO:0005391">
    <property type="term" value="F:P-type sodium:potassium-exchanging transporter activity"/>
    <property type="evidence" value="ECO:0007669"/>
    <property type="project" value="TreeGrafter"/>
</dbReference>
<dbReference type="InterPro" id="IPR018303">
    <property type="entry name" value="ATPase_P-typ_P_site"/>
</dbReference>
<feature type="compositionally biased region" description="Basic and acidic residues" evidence="10">
    <location>
        <begin position="36"/>
        <end position="45"/>
    </location>
</feature>
<dbReference type="InterPro" id="IPR004014">
    <property type="entry name" value="ATPase_P-typ_cation-transptr_N"/>
</dbReference>
<dbReference type="InterPro" id="IPR008250">
    <property type="entry name" value="ATPase_P-typ_transduc_dom_A_sf"/>
</dbReference>
<proteinExistence type="predicted"/>
<dbReference type="SUPFAM" id="SSF81665">
    <property type="entry name" value="Calcium ATPase, transmembrane domain M"/>
    <property type="match status" value="1"/>
</dbReference>
<dbReference type="Proteomes" id="UP000037729">
    <property type="component" value="Unassembled WGS sequence"/>
</dbReference>
<evidence type="ECO:0000256" key="6">
    <source>
        <dbReference type="ARBA" id="ARBA00022842"/>
    </source>
</evidence>
<dbReference type="Gene3D" id="1.20.1110.10">
    <property type="entry name" value="Calcium-transporting ATPase, transmembrane domain"/>
    <property type="match status" value="1"/>
</dbReference>
<dbReference type="InterPro" id="IPR006068">
    <property type="entry name" value="ATPase_P-typ_cation-transptr_C"/>
</dbReference>
<dbReference type="SFLD" id="SFLDF00027">
    <property type="entry name" value="p-type_atpase"/>
    <property type="match status" value="1"/>
</dbReference>
<dbReference type="InterPro" id="IPR036412">
    <property type="entry name" value="HAD-like_sf"/>
</dbReference>
<dbReference type="PANTHER" id="PTHR43294:SF20">
    <property type="entry name" value="P-TYPE ATPASE"/>
    <property type="match status" value="1"/>
</dbReference>
<evidence type="ECO:0000256" key="11">
    <source>
        <dbReference type="SAM" id="Phobius"/>
    </source>
</evidence>
<dbReference type="Pfam" id="PF00690">
    <property type="entry name" value="Cation_ATPase_N"/>
    <property type="match status" value="1"/>
</dbReference>
<dbReference type="SFLD" id="SFLDG00002">
    <property type="entry name" value="C1.7:_P-type_atpase_like"/>
    <property type="match status" value="1"/>
</dbReference>
<dbReference type="GO" id="GO:1902600">
    <property type="term" value="P:proton transmembrane transport"/>
    <property type="evidence" value="ECO:0007669"/>
    <property type="project" value="TreeGrafter"/>
</dbReference>
<dbReference type="SFLD" id="SFLDS00003">
    <property type="entry name" value="Haloacid_Dehalogenase"/>
    <property type="match status" value="1"/>
</dbReference>
<dbReference type="Gene3D" id="3.40.50.1000">
    <property type="entry name" value="HAD superfamily/HAD-like"/>
    <property type="match status" value="1"/>
</dbReference>
<keyword evidence="6" id="KW-0460">Magnesium</keyword>
<name>A0A0M9AI08_9EURY</name>
<evidence type="ECO:0000256" key="7">
    <source>
        <dbReference type="ARBA" id="ARBA00022967"/>
    </source>
</evidence>
<evidence type="ECO:0000259" key="12">
    <source>
        <dbReference type="SMART" id="SM00831"/>
    </source>
</evidence>